<keyword evidence="1" id="KW-0732">Signal</keyword>
<keyword evidence="3" id="KW-1185">Reference proteome</keyword>
<dbReference type="AlphaFoldDB" id="A0A3M8Q1S3"/>
<accession>A0A3M8Q1S3</accession>
<protein>
    <recommendedName>
        <fullName evidence="4">Outer membrane protein assembly factor BamC</fullName>
    </recommendedName>
</protein>
<reference evidence="2 3" key="1">
    <citation type="journal article" date="2012" name="Int. J. Syst. Evol. Microbiol.">
        <title>Marinomonas hwangdonensis sp. nov., isolated from seawater.</title>
        <authorList>
            <person name="Jung Y.T."/>
            <person name="Oh T.K."/>
            <person name="Yoon J.H."/>
        </authorList>
    </citation>
    <scope>NUCLEOTIDE SEQUENCE [LARGE SCALE GENOMIC DNA]</scope>
    <source>
        <strain evidence="2 3">HDW-15</strain>
    </source>
</reference>
<evidence type="ECO:0000256" key="1">
    <source>
        <dbReference type="SAM" id="SignalP"/>
    </source>
</evidence>
<proteinExistence type="predicted"/>
<comment type="caution">
    <text evidence="2">The sequence shown here is derived from an EMBL/GenBank/DDBJ whole genome shotgun (WGS) entry which is preliminary data.</text>
</comment>
<sequence length="358" mass="39973">MNKILFKVVSLSTATLVLSGCSLFLTDHTDDYQDQVSNSSALIVPEGAVPSRDVLVIPNEDKIASLTPSKPFTIPRAPFVFYPMVEVTVNETEEAFSLVVPTGVENAKRIVADYLTSLYGAGTPIASQTENTLTSVPFDFHPQGWLSSVWSSVTRIYPKQTAFSFEFDTVNGQTVIQVTYREEQEGIEPTGWMTPNKNEDAYAVAVRLWGVIGRQLNQSSAFLSNRESVSDFPMWVDHEGMYAIQLGKEPVSESRLLSTFESANLYLMPDKTQFVSPVPADQVARIGDVIDLSIPLGNGQKQKLFNVYRRNLNDVTWDKREYPYEITKQKAGYFLVIDVSAAPNPEVVSFRLAQRFIN</sequence>
<name>A0A3M8Q1S3_9GAMM</name>
<gene>
    <name evidence="2" type="ORF">EBI00_11320</name>
</gene>
<dbReference type="RefSeq" id="WP_123096041.1">
    <property type="nucleotide sequence ID" value="NZ_RIZG01000006.1"/>
</dbReference>
<organism evidence="2 3">
    <name type="scientific">Marinomonas hwangdonensis</name>
    <dbReference type="NCBI Taxonomy" id="1053647"/>
    <lineage>
        <taxon>Bacteria</taxon>
        <taxon>Pseudomonadati</taxon>
        <taxon>Pseudomonadota</taxon>
        <taxon>Gammaproteobacteria</taxon>
        <taxon>Oceanospirillales</taxon>
        <taxon>Oceanospirillaceae</taxon>
        <taxon>Marinomonas</taxon>
    </lineage>
</organism>
<dbReference type="OrthoDB" id="6096143at2"/>
<evidence type="ECO:0000313" key="2">
    <source>
        <dbReference type="EMBL" id="RNF50058.1"/>
    </source>
</evidence>
<evidence type="ECO:0008006" key="4">
    <source>
        <dbReference type="Google" id="ProtNLM"/>
    </source>
</evidence>
<dbReference type="Proteomes" id="UP000280507">
    <property type="component" value="Unassembled WGS sequence"/>
</dbReference>
<feature type="signal peptide" evidence="1">
    <location>
        <begin position="1"/>
        <end position="19"/>
    </location>
</feature>
<dbReference type="EMBL" id="RIZG01000006">
    <property type="protein sequence ID" value="RNF50058.1"/>
    <property type="molecule type" value="Genomic_DNA"/>
</dbReference>
<evidence type="ECO:0000313" key="3">
    <source>
        <dbReference type="Proteomes" id="UP000280507"/>
    </source>
</evidence>
<feature type="chain" id="PRO_5018016301" description="Outer membrane protein assembly factor BamC" evidence="1">
    <location>
        <begin position="20"/>
        <end position="358"/>
    </location>
</feature>
<dbReference type="PROSITE" id="PS51257">
    <property type="entry name" value="PROKAR_LIPOPROTEIN"/>
    <property type="match status" value="1"/>
</dbReference>